<evidence type="ECO:0008006" key="4">
    <source>
        <dbReference type="Google" id="ProtNLM"/>
    </source>
</evidence>
<dbReference type="InterPro" id="IPR008979">
    <property type="entry name" value="Galactose-bd-like_sf"/>
</dbReference>
<keyword evidence="3" id="KW-1185">Reference proteome</keyword>
<dbReference type="STRING" id="1123282.SAMN02745823_00638"/>
<proteinExistence type="predicted"/>
<dbReference type="Proteomes" id="UP000183995">
    <property type="component" value="Unassembled WGS sequence"/>
</dbReference>
<feature type="transmembrane region" description="Helical" evidence="1">
    <location>
        <begin position="313"/>
        <end position="332"/>
    </location>
</feature>
<dbReference type="EMBL" id="FQXV01000001">
    <property type="protein sequence ID" value="SHH65413.1"/>
    <property type="molecule type" value="Genomic_DNA"/>
</dbReference>
<dbReference type="Gene3D" id="2.60.120.260">
    <property type="entry name" value="Galactose-binding domain-like"/>
    <property type="match status" value="1"/>
</dbReference>
<evidence type="ECO:0000313" key="3">
    <source>
        <dbReference type="Proteomes" id="UP000183995"/>
    </source>
</evidence>
<dbReference type="SUPFAM" id="SSF49785">
    <property type="entry name" value="Galactose-binding domain-like"/>
    <property type="match status" value="1"/>
</dbReference>
<accession>A0A1M5URS5</accession>
<name>A0A1M5URS5_9FIRM</name>
<keyword evidence="1" id="KW-0812">Transmembrane</keyword>
<evidence type="ECO:0000313" key="2">
    <source>
        <dbReference type="EMBL" id="SHH65413.1"/>
    </source>
</evidence>
<sequence>MLKRTVTVILIILLFLALLLLSLPNRAALHNNGLQAVNGRLELAHWDTERTEILRLDGTWEFYWNQLLFPADFAGETPNKPALTGYIEVPSLWNERAVGGERLPAFGCATYRLILEHPPRHGVFGLKKNNARFSSRVYVNGEELLSDGVPGGRVEDYESGNTPQVGFFSSNGGKLEILVQVANYDYPNSGIPVSLELGSENAMLRQSQRNSLFSIAILAILLTTAFLYFNFFVVAKLNGLNEYLMLLFSVFCLLFSLINALADQRPLLQLFPDIPFALAFKAKDFLLLANFIVILWLFHMFKKGLLPLKPIRIISAVYGVSLIAIVLLPIRICKFIPS</sequence>
<evidence type="ECO:0000256" key="1">
    <source>
        <dbReference type="SAM" id="Phobius"/>
    </source>
</evidence>
<keyword evidence="1" id="KW-0472">Membrane</keyword>
<reference evidence="2 3" key="1">
    <citation type="submission" date="2016-11" db="EMBL/GenBank/DDBJ databases">
        <authorList>
            <person name="Jaros S."/>
            <person name="Januszkiewicz K."/>
            <person name="Wedrychowicz H."/>
        </authorList>
    </citation>
    <scope>NUCLEOTIDE SEQUENCE [LARGE SCALE GENOMIC DNA]</scope>
    <source>
        <strain evidence="2 3">DSM 10068</strain>
    </source>
</reference>
<feature type="transmembrane region" description="Helical" evidence="1">
    <location>
        <begin position="212"/>
        <end position="231"/>
    </location>
</feature>
<keyword evidence="1" id="KW-1133">Transmembrane helix</keyword>
<protein>
    <recommendedName>
        <fullName evidence="4">7TM-DISM receptor extracellular domain-containing protein</fullName>
    </recommendedName>
</protein>
<feature type="transmembrane region" description="Helical" evidence="1">
    <location>
        <begin position="243"/>
        <end position="262"/>
    </location>
</feature>
<dbReference type="RefSeq" id="WP_242941133.1">
    <property type="nucleotide sequence ID" value="NZ_FQXV01000001.1"/>
</dbReference>
<gene>
    <name evidence="2" type="ORF">SAMN02745823_00638</name>
</gene>
<feature type="transmembrane region" description="Helical" evidence="1">
    <location>
        <begin position="282"/>
        <end position="301"/>
    </location>
</feature>
<organism evidence="2 3">
    <name type="scientific">Sporobacter termitidis DSM 10068</name>
    <dbReference type="NCBI Taxonomy" id="1123282"/>
    <lineage>
        <taxon>Bacteria</taxon>
        <taxon>Bacillati</taxon>
        <taxon>Bacillota</taxon>
        <taxon>Clostridia</taxon>
        <taxon>Eubacteriales</taxon>
        <taxon>Oscillospiraceae</taxon>
        <taxon>Sporobacter</taxon>
    </lineage>
</organism>
<dbReference type="AlphaFoldDB" id="A0A1M5URS5"/>